<comment type="subcellular location">
    <subcellularLocation>
        <location evidence="1">Cell membrane</location>
        <topology evidence="1">Peripheral membrane protein</topology>
    </subcellularLocation>
</comment>
<dbReference type="PANTHER" id="PTHR42711">
    <property type="entry name" value="ABC TRANSPORTER ATP-BINDING PROTEIN"/>
    <property type="match status" value="1"/>
</dbReference>
<dbReference type="Proteomes" id="UP000320239">
    <property type="component" value="Unassembled WGS sequence"/>
</dbReference>
<accession>A0A561WNA0</accession>
<evidence type="ECO:0000256" key="2">
    <source>
        <dbReference type="ARBA" id="ARBA00005417"/>
    </source>
</evidence>
<dbReference type="GO" id="GO:0016887">
    <property type="term" value="F:ATP hydrolysis activity"/>
    <property type="evidence" value="ECO:0007669"/>
    <property type="project" value="InterPro"/>
</dbReference>
<dbReference type="GO" id="GO:0005524">
    <property type="term" value="F:ATP binding"/>
    <property type="evidence" value="ECO:0007669"/>
    <property type="project" value="UniProtKB-KW"/>
</dbReference>
<evidence type="ECO:0000313" key="10">
    <source>
        <dbReference type="Proteomes" id="UP000320239"/>
    </source>
</evidence>
<evidence type="ECO:0000256" key="7">
    <source>
        <dbReference type="SAM" id="MobiDB-lite"/>
    </source>
</evidence>
<keyword evidence="5" id="KW-0067">ATP-binding</keyword>
<dbReference type="SUPFAM" id="SSF52540">
    <property type="entry name" value="P-loop containing nucleoside triphosphate hydrolases"/>
    <property type="match status" value="1"/>
</dbReference>
<dbReference type="InterPro" id="IPR027417">
    <property type="entry name" value="P-loop_NTPase"/>
</dbReference>
<keyword evidence="10" id="KW-1185">Reference proteome</keyword>
<evidence type="ECO:0000259" key="8">
    <source>
        <dbReference type="PROSITE" id="PS50893"/>
    </source>
</evidence>
<dbReference type="SMART" id="SM00382">
    <property type="entry name" value="AAA"/>
    <property type="match status" value="1"/>
</dbReference>
<dbReference type="OrthoDB" id="3243210at2"/>
<proteinExistence type="inferred from homology"/>
<dbReference type="InterPro" id="IPR003593">
    <property type="entry name" value="AAA+_ATPase"/>
</dbReference>
<dbReference type="AlphaFoldDB" id="A0A561WNA0"/>
<dbReference type="GO" id="GO:0005886">
    <property type="term" value="C:plasma membrane"/>
    <property type="evidence" value="ECO:0007669"/>
    <property type="project" value="UniProtKB-SubCell"/>
</dbReference>
<protein>
    <submittedName>
        <fullName evidence="9">ABC transporter family protein</fullName>
    </submittedName>
</protein>
<organism evidence="9 10">
    <name type="scientific">Actinoplanes teichomyceticus</name>
    <dbReference type="NCBI Taxonomy" id="1867"/>
    <lineage>
        <taxon>Bacteria</taxon>
        <taxon>Bacillati</taxon>
        <taxon>Actinomycetota</taxon>
        <taxon>Actinomycetes</taxon>
        <taxon>Micromonosporales</taxon>
        <taxon>Micromonosporaceae</taxon>
        <taxon>Actinoplanes</taxon>
    </lineage>
</organism>
<reference evidence="9 10" key="1">
    <citation type="submission" date="2019-06" db="EMBL/GenBank/DDBJ databases">
        <title>Sequencing the genomes of 1000 actinobacteria strains.</title>
        <authorList>
            <person name="Klenk H.-P."/>
        </authorList>
    </citation>
    <scope>NUCLEOTIDE SEQUENCE [LARGE SCALE GENOMIC DNA]</scope>
    <source>
        <strain evidence="9 10">DSM 43866</strain>
    </source>
</reference>
<dbReference type="InterPro" id="IPR050763">
    <property type="entry name" value="ABC_transporter_ATP-binding"/>
</dbReference>
<evidence type="ECO:0000256" key="4">
    <source>
        <dbReference type="ARBA" id="ARBA00022741"/>
    </source>
</evidence>
<name>A0A561WNA0_ACTTI</name>
<sequence length="339" mass="34981">MAVLRAMGAGVRHHRRWLVRDLDLVVEPGETVAVVGPPGSGRTSTLLALAGSLRLSAGTVALSGTAALGHVAGVTDPEPVLTVLEHVRERLALLGRPRREAGSVPLHGLDPGLRGRDLTPYQKQILGLVLAGPARPAVVALDGVDAGLDAGERTALWDLLGSLTAGGVAVLVTAREVDAARVSRVVRLSDPQAGEPGRAVVQTPQEYAAGRTGPCSLAEWPAAAVPAEPARAHPHPAVGPTASGDHRDADAGPAPQDSPVEGAEGGAAPPDTGGDRPGQRHHRTGPAKPTLRRSLRRVAGKQVRRASTGPRDEHDARTRGTTIGLGKSLRKTAGKRGER</sequence>
<feature type="compositionally biased region" description="Basic residues" evidence="7">
    <location>
        <begin position="328"/>
        <end position="339"/>
    </location>
</feature>
<evidence type="ECO:0000256" key="5">
    <source>
        <dbReference type="ARBA" id="ARBA00022840"/>
    </source>
</evidence>
<evidence type="ECO:0000256" key="3">
    <source>
        <dbReference type="ARBA" id="ARBA00022448"/>
    </source>
</evidence>
<dbReference type="RefSeq" id="WP_149100651.1">
    <property type="nucleotide sequence ID" value="NZ_BOMX01000008.1"/>
</dbReference>
<keyword evidence="6" id="KW-0046">Antibiotic resistance</keyword>
<feature type="compositionally biased region" description="Basic residues" evidence="7">
    <location>
        <begin position="279"/>
        <end position="304"/>
    </location>
</feature>
<dbReference type="InterPro" id="IPR003439">
    <property type="entry name" value="ABC_transporter-like_ATP-bd"/>
</dbReference>
<dbReference type="Gene3D" id="3.40.50.300">
    <property type="entry name" value="P-loop containing nucleotide triphosphate hydrolases"/>
    <property type="match status" value="1"/>
</dbReference>
<dbReference type="Pfam" id="PF00005">
    <property type="entry name" value="ABC_tran"/>
    <property type="match status" value="1"/>
</dbReference>
<evidence type="ECO:0000256" key="6">
    <source>
        <dbReference type="ARBA" id="ARBA00023251"/>
    </source>
</evidence>
<dbReference type="PROSITE" id="PS50893">
    <property type="entry name" value="ABC_TRANSPORTER_2"/>
    <property type="match status" value="1"/>
</dbReference>
<dbReference type="PANTHER" id="PTHR42711:SF5">
    <property type="entry name" value="ABC TRANSPORTER ATP-BINDING PROTEIN NATA"/>
    <property type="match status" value="1"/>
</dbReference>
<evidence type="ECO:0000256" key="1">
    <source>
        <dbReference type="ARBA" id="ARBA00004202"/>
    </source>
</evidence>
<feature type="domain" description="ABC transporter" evidence="8">
    <location>
        <begin position="4"/>
        <end position="215"/>
    </location>
</feature>
<dbReference type="GO" id="GO:0046677">
    <property type="term" value="P:response to antibiotic"/>
    <property type="evidence" value="ECO:0007669"/>
    <property type="project" value="UniProtKB-KW"/>
</dbReference>
<gene>
    <name evidence="9" type="ORF">FHX34_101317</name>
</gene>
<keyword evidence="3" id="KW-0813">Transport</keyword>
<comment type="similarity">
    <text evidence="2">Belongs to the ABC transporter superfamily.</text>
</comment>
<evidence type="ECO:0000313" key="9">
    <source>
        <dbReference type="EMBL" id="TWG25351.1"/>
    </source>
</evidence>
<feature type="region of interest" description="Disordered" evidence="7">
    <location>
        <begin position="191"/>
        <end position="213"/>
    </location>
</feature>
<comment type="caution">
    <text evidence="9">The sequence shown here is derived from an EMBL/GenBank/DDBJ whole genome shotgun (WGS) entry which is preliminary data.</text>
</comment>
<keyword evidence="4" id="KW-0547">Nucleotide-binding</keyword>
<dbReference type="EMBL" id="VIWY01000001">
    <property type="protein sequence ID" value="TWG25351.1"/>
    <property type="molecule type" value="Genomic_DNA"/>
</dbReference>
<feature type="region of interest" description="Disordered" evidence="7">
    <location>
        <begin position="227"/>
        <end position="339"/>
    </location>
</feature>